<dbReference type="SUPFAM" id="SSF55729">
    <property type="entry name" value="Acyl-CoA N-acyltransferases (Nat)"/>
    <property type="match status" value="1"/>
</dbReference>
<dbReference type="InterPro" id="IPR000182">
    <property type="entry name" value="GNAT_dom"/>
</dbReference>
<evidence type="ECO:0000256" key="1">
    <source>
        <dbReference type="ARBA" id="ARBA00004978"/>
    </source>
</evidence>
<evidence type="ECO:0000256" key="6">
    <source>
        <dbReference type="ARBA" id="ARBA00023315"/>
    </source>
</evidence>
<dbReference type="PROSITE" id="PS51186">
    <property type="entry name" value="GNAT"/>
    <property type="match status" value="1"/>
</dbReference>
<name>A0A1E5BC12_9VIBR</name>
<dbReference type="GO" id="GO:0033816">
    <property type="term" value="F:diaminobutyrate acetyltransferase activity"/>
    <property type="evidence" value="ECO:0007669"/>
    <property type="project" value="UniProtKB-EC"/>
</dbReference>
<dbReference type="Proteomes" id="UP000094741">
    <property type="component" value="Unassembled WGS sequence"/>
</dbReference>
<dbReference type="CDD" id="cd04301">
    <property type="entry name" value="NAT_SF"/>
    <property type="match status" value="1"/>
</dbReference>
<reference evidence="10 11" key="1">
    <citation type="journal article" date="2012" name="Science">
        <title>Ecological populations of bacteria act as socially cohesive units of antibiotic production and resistance.</title>
        <authorList>
            <person name="Cordero O.X."/>
            <person name="Wildschutte H."/>
            <person name="Kirkup B."/>
            <person name="Proehl S."/>
            <person name="Ngo L."/>
            <person name="Hussain F."/>
            <person name="Le Roux F."/>
            <person name="Mincer T."/>
            <person name="Polz M.F."/>
        </authorList>
    </citation>
    <scope>NUCLEOTIDE SEQUENCE [LARGE SCALE GENOMIC DNA]</scope>
    <source>
        <strain evidence="10 11">ZF-129</strain>
    </source>
</reference>
<dbReference type="Gene3D" id="3.40.630.30">
    <property type="match status" value="1"/>
</dbReference>
<keyword evidence="5 8" id="KW-0808">Transferase</keyword>
<dbReference type="STRING" id="1187848.A1QO_12215"/>
<evidence type="ECO:0000256" key="3">
    <source>
        <dbReference type="ARBA" id="ARBA00012355"/>
    </source>
</evidence>
<gene>
    <name evidence="8" type="primary">ectA</name>
    <name evidence="10" type="ORF">A1QO_12215</name>
</gene>
<dbReference type="EMBL" id="AJYQ02000119">
    <property type="protein sequence ID" value="OEE31898.1"/>
    <property type="molecule type" value="Genomic_DNA"/>
</dbReference>
<dbReference type="AlphaFoldDB" id="A0A1E5BC12"/>
<evidence type="ECO:0000259" key="9">
    <source>
        <dbReference type="PROSITE" id="PS51186"/>
    </source>
</evidence>
<dbReference type="InterPro" id="IPR016181">
    <property type="entry name" value="Acyl_CoA_acyltransferase"/>
</dbReference>
<evidence type="ECO:0000256" key="5">
    <source>
        <dbReference type="ARBA" id="ARBA00022679"/>
    </source>
</evidence>
<dbReference type="Pfam" id="PF00583">
    <property type="entry name" value="Acetyltransf_1"/>
    <property type="match status" value="1"/>
</dbReference>
<comment type="function">
    <text evidence="8">Catalyzes the acetylation of L-2,4-diaminobutyrate (DABA) to gamma-N-acetyl-alpha,gamma-diaminobutyric acid (ADABA) with acetyl coenzyme A.</text>
</comment>
<dbReference type="EC" id="2.3.1.178" evidence="3 8"/>
<sequence length="180" mass="20651">MNISETFFMVENENDAQSRNWSFRAPVAKDGLAVNKLIESAEPLDDNSAYCNFLQVTHFRETSLAAYYRGELAGFISAYLKPNVPKTLFIWQVVVGKGFRGQGIAKKMLNKLLERQNLRRLKAIETTITKNNKASWALFNGVEKEHGEKSVVSVFLDRDIHFDGQHDTEYLYRISLKKNQ</sequence>
<comment type="similarity">
    <text evidence="2 8">Belongs to the acetyltransferase family. EctA subfamily.</text>
</comment>
<dbReference type="InterPro" id="IPR012772">
    <property type="entry name" value="Ectoine_EctA"/>
</dbReference>
<evidence type="ECO:0000256" key="4">
    <source>
        <dbReference type="ARBA" id="ARBA00017935"/>
    </source>
</evidence>
<evidence type="ECO:0000256" key="2">
    <source>
        <dbReference type="ARBA" id="ARBA00010712"/>
    </source>
</evidence>
<evidence type="ECO:0000256" key="7">
    <source>
        <dbReference type="ARBA" id="ARBA00048924"/>
    </source>
</evidence>
<accession>A0A1E5BC12</accession>
<comment type="pathway">
    <text evidence="1 8">Amine and polyamine biosynthesis; ectoine biosynthesis; L-ectoine from L-aspartate 4-semialdehyde: step 2/3.</text>
</comment>
<evidence type="ECO:0000313" key="10">
    <source>
        <dbReference type="EMBL" id="OEE31898.1"/>
    </source>
</evidence>
<dbReference type="eggNOG" id="COG0456">
    <property type="taxonomic scope" value="Bacteria"/>
</dbReference>
<evidence type="ECO:0000256" key="8">
    <source>
        <dbReference type="RuleBase" id="RU365045"/>
    </source>
</evidence>
<comment type="catalytic activity">
    <reaction evidence="7 8">
        <text>L-2,4-diaminobutanoate + acetyl-CoA = (2S)-4-acetamido-2-aminobutanoate + CoA + H(+)</text>
        <dbReference type="Rhea" id="RHEA:16901"/>
        <dbReference type="ChEBI" id="CHEBI:15378"/>
        <dbReference type="ChEBI" id="CHEBI:57287"/>
        <dbReference type="ChEBI" id="CHEBI:57288"/>
        <dbReference type="ChEBI" id="CHEBI:58761"/>
        <dbReference type="ChEBI" id="CHEBI:58929"/>
        <dbReference type="EC" id="2.3.1.178"/>
    </reaction>
</comment>
<proteinExistence type="inferred from homology"/>
<dbReference type="NCBIfam" id="TIGR02406">
    <property type="entry name" value="ectoine_EctA"/>
    <property type="match status" value="1"/>
</dbReference>
<dbReference type="UniPathway" id="UPA00067">
    <property type="reaction ID" value="UER00122"/>
</dbReference>
<comment type="caution">
    <text evidence="10">The sequence shown here is derived from an EMBL/GenBank/DDBJ whole genome shotgun (WGS) entry which is preliminary data.</text>
</comment>
<dbReference type="GO" id="GO:0019491">
    <property type="term" value="P:ectoine biosynthetic process"/>
    <property type="evidence" value="ECO:0007669"/>
    <property type="project" value="UniProtKB-UniPathway"/>
</dbReference>
<organism evidence="10 11">
    <name type="scientific">Vibrio genomosp. F10 str. ZF-129</name>
    <dbReference type="NCBI Taxonomy" id="1187848"/>
    <lineage>
        <taxon>Bacteria</taxon>
        <taxon>Pseudomonadati</taxon>
        <taxon>Pseudomonadota</taxon>
        <taxon>Gammaproteobacteria</taxon>
        <taxon>Vibrionales</taxon>
        <taxon>Vibrionaceae</taxon>
        <taxon>Vibrio</taxon>
    </lineage>
</organism>
<evidence type="ECO:0000313" key="11">
    <source>
        <dbReference type="Proteomes" id="UP000094741"/>
    </source>
</evidence>
<keyword evidence="6 8" id="KW-0012">Acyltransferase</keyword>
<protein>
    <recommendedName>
        <fullName evidence="4 8">L-2,4-diaminobutyric acid acetyltransferase</fullName>
        <shortName evidence="8">DABA acetyltransferase</shortName>
        <ecNumber evidence="3 8">2.3.1.178</ecNumber>
    </recommendedName>
</protein>
<feature type="domain" description="N-acetyltransferase" evidence="9">
    <location>
        <begin position="21"/>
        <end position="177"/>
    </location>
</feature>
<dbReference type="RefSeq" id="WP_038131345.1">
    <property type="nucleotide sequence ID" value="NZ_AJYQ02000119.1"/>
</dbReference>